<comment type="subcellular location">
    <subcellularLocation>
        <location evidence="1">Cell membrane</location>
        <topology evidence="1">Multi-pass membrane protein</topology>
    </subcellularLocation>
</comment>
<keyword evidence="2" id="KW-1003">Cell membrane</keyword>
<dbReference type="Proteomes" id="UP001597263">
    <property type="component" value="Unassembled WGS sequence"/>
</dbReference>
<evidence type="ECO:0000256" key="4">
    <source>
        <dbReference type="ARBA" id="ARBA00022989"/>
    </source>
</evidence>
<organism evidence="8 9">
    <name type="scientific">Pseudochrobactrum kiredjianiae</name>
    <dbReference type="NCBI Taxonomy" id="386305"/>
    <lineage>
        <taxon>Bacteria</taxon>
        <taxon>Pseudomonadati</taxon>
        <taxon>Pseudomonadota</taxon>
        <taxon>Alphaproteobacteria</taxon>
        <taxon>Hyphomicrobiales</taxon>
        <taxon>Brucellaceae</taxon>
        <taxon>Pseudochrobactrum</taxon>
    </lineage>
</organism>
<dbReference type="Gene3D" id="3.40.720.10">
    <property type="entry name" value="Alkaline Phosphatase, subunit A"/>
    <property type="match status" value="1"/>
</dbReference>
<reference evidence="9" key="1">
    <citation type="journal article" date="2019" name="Int. J. Syst. Evol. Microbiol.">
        <title>The Global Catalogue of Microorganisms (GCM) 10K type strain sequencing project: providing services to taxonomists for standard genome sequencing and annotation.</title>
        <authorList>
            <consortium name="The Broad Institute Genomics Platform"/>
            <consortium name="The Broad Institute Genome Sequencing Center for Infectious Disease"/>
            <person name="Wu L."/>
            <person name="Ma J."/>
        </authorList>
    </citation>
    <scope>NUCLEOTIDE SEQUENCE [LARGE SCALE GENOMIC DNA]</scope>
    <source>
        <strain evidence="9">CCUG 49584</strain>
    </source>
</reference>
<keyword evidence="3 6" id="KW-0812">Transmembrane</keyword>
<name>A0ABW3VAT7_9HYPH</name>
<dbReference type="InterPro" id="IPR017850">
    <property type="entry name" value="Alkaline_phosphatase_core_sf"/>
</dbReference>
<dbReference type="EMBL" id="JBHTMA010000040">
    <property type="protein sequence ID" value="MFD1229249.1"/>
    <property type="molecule type" value="Genomic_DNA"/>
</dbReference>
<dbReference type="RefSeq" id="WP_289387013.1">
    <property type="nucleotide sequence ID" value="NZ_JAUCBM010000004.1"/>
</dbReference>
<keyword evidence="9" id="KW-1185">Reference proteome</keyword>
<keyword evidence="4 6" id="KW-1133">Transmembrane helix</keyword>
<evidence type="ECO:0000256" key="2">
    <source>
        <dbReference type="ARBA" id="ARBA00022475"/>
    </source>
</evidence>
<evidence type="ECO:0000259" key="7">
    <source>
        <dbReference type="Pfam" id="PF00884"/>
    </source>
</evidence>
<gene>
    <name evidence="8" type="ORF">ACFQ35_19085</name>
</gene>
<feature type="transmembrane region" description="Helical" evidence="6">
    <location>
        <begin position="33"/>
        <end position="52"/>
    </location>
</feature>
<feature type="transmembrane region" description="Helical" evidence="6">
    <location>
        <begin position="114"/>
        <end position="132"/>
    </location>
</feature>
<feature type="domain" description="Sulfatase N-terminal" evidence="7">
    <location>
        <begin position="191"/>
        <end position="472"/>
    </location>
</feature>
<keyword evidence="5 6" id="KW-0472">Membrane</keyword>
<evidence type="ECO:0000313" key="9">
    <source>
        <dbReference type="Proteomes" id="UP001597263"/>
    </source>
</evidence>
<dbReference type="CDD" id="cd16015">
    <property type="entry name" value="LTA_synthase"/>
    <property type="match status" value="1"/>
</dbReference>
<evidence type="ECO:0000256" key="3">
    <source>
        <dbReference type="ARBA" id="ARBA00022692"/>
    </source>
</evidence>
<feature type="transmembrane region" description="Helical" evidence="6">
    <location>
        <begin position="64"/>
        <end position="85"/>
    </location>
</feature>
<sequence length="529" mass="59582">MKALIRKDLAFYNMQVVLLALSFVYIFKKYTLFSGNQVTAFLLFAVGVFFWLNRNHSLQRPQNIKIPYSFIPVFLLFFWFAYIGIFGKFDVSSIVFHLQMGAGGGFLSGFYKPVFRYLGSFLLFAVAFVLLLNLDKRFLRLDRALCVPLLLVNPMFWGMGNYWIADNPQDDRLLSAYQEPGRPVLATKTPKNLIVLYAESMKRTLGNIAHGDYSFAEMNRLAKQGLEFAGVRQVENTGWSMAGFVTSQCGMPLQPFGLLSHNMFNEKKDFYTGIDCLSDILGGNQYHTEFIDGGDHNFAGMAPFLKTHQFSAASGLAEHNKIAGDYRNDWGLYDDTLLSIAADRVRDLTQKPKPYMLSIATIGAHFPTGNPTRSCAEANIRQGLPEILYAVKCSGYEIERFVETLRREGLLQNTLLVIVSDHLMMKAEFDEALNAEDRMNYLVVLGDDIAPATITRDAAMFDVMPTVLDLLGFELNKQRAGLGVSLLSEHKTLAEQYGYSQLNEFITNDTLLAHKAWLDSKSQSIVALQ</sequence>
<proteinExistence type="predicted"/>
<feature type="transmembrane region" description="Helical" evidence="6">
    <location>
        <begin position="144"/>
        <end position="164"/>
    </location>
</feature>
<evidence type="ECO:0000313" key="8">
    <source>
        <dbReference type="EMBL" id="MFD1229249.1"/>
    </source>
</evidence>
<comment type="caution">
    <text evidence="8">The sequence shown here is derived from an EMBL/GenBank/DDBJ whole genome shotgun (WGS) entry which is preliminary data.</text>
</comment>
<dbReference type="SUPFAM" id="SSF53649">
    <property type="entry name" value="Alkaline phosphatase-like"/>
    <property type="match status" value="1"/>
</dbReference>
<evidence type="ECO:0000256" key="1">
    <source>
        <dbReference type="ARBA" id="ARBA00004651"/>
    </source>
</evidence>
<dbReference type="PANTHER" id="PTHR47371">
    <property type="entry name" value="LIPOTEICHOIC ACID SYNTHASE"/>
    <property type="match status" value="1"/>
</dbReference>
<evidence type="ECO:0000256" key="5">
    <source>
        <dbReference type="ARBA" id="ARBA00023136"/>
    </source>
</evidence>
<feature type="transmembrane region" description="Helical" evidence="6">
    <location>
        <begin position="9"/>
        <end position="27"/>
    </location>
</feature>
<dbReference type="InterPro" id="IPR000917">
    <property type="entry name" value="Sulfatase_N"/>
</dbReference>
<evidence type="ECO:0000256" key="6">
    <source>
        <dbReference type="SAM" id="Phobius"/>
    </source>
</evidence>
<protein>
    <submittedName>
        <fullName evidence="8">Sulfatase-like hydrolase/transferase</fullName>
    </submittedName>
</protein>
<dbReference type="Pfam" id="PF00884">
    <property type="entry name" value="Sulfatase"/>
    <property type="match status" value="1"/>
</dbReference>
<dbReference type="PANTHER" id="PTHR47371:SF3">
    <property type="entry name" value="PHOSPHOGLYCEROL TRANSFERASE I"/>
    <property type="match status" value="1"/>
</dbReference>
<accession>A0ABW3VAT7</accession>
<dbReference type="InterPro" id="IPR050448">
    <property type="entry name" value="OpgB/LTA_synthase_biosynth"/>
</dbReference>